<feature type="region of interest" description="Disordered" evidence="1">
    <location>
        <begin position="1"/>
        <end position="85"/>
    </location>
</feature>
<evidence type="ECO:0000256" key="1">
    <source>
        <dbReference type="SAM" id="MobiDB-lite"/>
    </source>
</evidence>
<reference evidence="2" key="1">
    <citation type="journal article" date="2023" name="Science">
        <title>Genome structures resolve the early diversification of teleost fishes.</title>
        <authorList>
            <person name="Parey E."/>
            <person name="Louis A."/>
            <person name="Montfort J."/>
            <person name="Bouchez O."/>
            <person name="Roques C."/>
            <person name="Iampietro C."/>
            <person name="Lluch J."/>
            <person name="Castinel A."/>
            <person name="Donnadieu C."/>
            <person name="Desvignes T."/>
            <person name="Floi Bucao C."/>
            <person name="Jouanno E."/>
            <person name="Wen M."/>
            <person name="Mejri S."/>
            <person name="Dirks R."/>
            <person name="Jansen H."/>
            <person name="Henkel C."/>
            <person name="Chen W.J."/>
            <person name="Zahm M."/>
            <person name="Cabau C."/>
            <person name="Klopp C."/>
            <person name="Thompson A.W."/>
            <person name="Robinson-Rechavi M."/>
            <person name="Braasch I."/>
            <person name="Lecointre G."/>
            <person name="Bobe J."/>
            <person name="Postlethwait J.H."/>
            <person name="Berthelot C."/>
            <person name="Roest Crollius H."/>
            <person name="Guiguen Y."/>
        </authorList>
    </citation>
    <scope>NUCLEOTIDE SEQUENCE</scope>
    <source>
        <strain evidence="2">NC1722</strain>
    </source>
</reference>
<organism evidence="2 3">
    <name type="scientific">Aldrovandia affinis</name>
    <dbReference type="NCBI Taxonomy" id="143900"/>
    <lineage>
        <taxon>Eukaryota</taxon>
        <taxon>Metazoa</taxon>
        <taxon>Chordata</taxon>
        <taxon>Craniata</taxon>
        <taxon>Vertebrata</taxon>
        <taxon>Euteleostomi</taxon>
        <taxon>Actinopterygii</taxon>
        <taxon>Neopterygii</taxon>
        <taxon>Teleostei</taxon>
        <taxon>Notacanthiformes</taxon>
        <taxon>Halosauridae</taxon>
        <taxon>Aldrovandia</taxon>
    </lineage>
</organism>
<dbReference type="EMBL" id="JAINUG010000065">
    <property type="protein sequence ID" value="KAJ8402221.1"/>
    <property type="molecule type" value="Genomic_DNA"/>
</dbReference>
<sequence>MRTDCAWQVGGEQAPAEGPGPGACQGLSGPLHVRADNGSPIRAPSVEPTGVCAGSQSSTSPTASELVQTEHGRARAVHINNVRRR</sequence>
<name>A0AAD7WM76_9TELE</name>
<proteinExistence type="predicted"/>
<keyword evidence="3" id="KW-1185">Reference proteome</keyword>
<dbReference type="Proteomes" id="UP001221898">
    <property type="component" value="Unassembled WGS sequence"/>
</dbReference>
<dbReference type="AlphaFoldDB" id="A0AAD7WM76"/>
<comment type="caution">
    <text evidence="2">The sequence shown here is derived from an EMBL/GenBank/DDBJ whole genome shotgun (WGS) entry which is preliminary data.</text>
</comment>
<evidence type="ECO:0000313" key="3">
    <source>
        <dbReference type="Proteomes" id="UP001221898"/>
    </source>
</evidence>
<evidence type="ECO:0000313" key="2">
    <source>
        <dbReference type="EMBL" id="KAJ8402221.1"/>
    </source>
</evidence>
<gene>
    <name evidence="2" type="ORF">AAFF_G00370860</name>
</gene>
<accession>A0AAD7WM76</accession>
<protein>
    <submittedName>
        <fullName evidence="2">Uncharacterized protein</fullName>
    </submittedName>
</protein>
<feature type="compositionally biased region" description="Polar residues" evidence="1">
    <location>
        <begin position="54"/>
        <end position="67"/>
    </location>
</feature>
<feature type="compositionally biased region" description="Low complexity" evidence="1">
    <location>
        <begin position="10"/>
        <end position="26"/>
    </location>
</feature>